<comment type="caution">
    <text evidence="1">The sequence shown here is derived from an EMBL/GenBank/DDBJ whole genome shotgun (WGS) entry which is preliminary data.</text>
</comment>
<feature type="non-terminal residue" evidence="1">
    <location>
        <position position="1"/>
    </location>
</feature>
<dbReference type="EMBL" id="BKCJ011168069">
    <property type="protein sequence ID" value="GFC97757.1"/>
    <property type="molecule type" value="Genomic_DNA"/>
</dbReference>
<reference evidence="1" key="1">
    <citation type="journal article" date="2019" name="Sci. Rep.">
        <title>Draft genome of Tanacetum cinerariifolium, the natural source of mosquito coil.</title>
        <authorList>
            <person name="Yamashiro T."/>
            <person name="Shiraishi A."/>
            <person name="Satake H."/>
            <person name="Nakayama K."/>
        </authorList>
    </citation>
    <scope>NUCLEOTIDE SEQUENCE</scope>
</reference>
<evidence type="ECO:0000313" key="1">
    <source>
        <dbReference type="EMBL" id="GFC97757.1"/>
    </source>
</evidence>
<proteinExistence type="predicted"/>
<accession>A0A699SLH1</accession>
<name>A0A699SLH1_TANCI</name>
<sequence length="176" mass="17588">PRVISQSHVAGRAAGFYVGGATHGAAAVGGGGTVCSEHGGSGLSYRGHIPHLLRSDASASLLLGAAARAALAGWAAGAGRLAGGSPCGGRDPARFSLPHGTSGVLCRAAGIHSPHLAAAAFCPWPRATGATGPSSPEAMTSMTFRYRAASRPSRPRRSLFGSTGCWGWARPIPTPP</sequence>
<organism evidence="1">
    <name type="scientific">Tanacetum cinerariifolium</name>
    <name type="common">Dalmatian daisy</name>
    <name type="synonym">Chrysanthemum cinerariifolium</name>
    <dbReference type="NCBI Taxonomy" id="118510"/>
    <lineage>
        <taxon>Eukaryota</taxon>
        <taxon>Viridiplantae</taxon>
        <taxon>Streptophyta</taxon>
        <taxon>Embryophyta</taxon>
        <taxon>Tracheophyta</taxon>
        <taxon>Spermatophyta</taxon>
        <taxon>Magnoliopsida</taxon>
        <taxon>eudicotyledons</taxon>
        <taxon>Gunneridae</taxon>
        <taxon>Pentapetalae</taxon>
        <taxon>asterids</taxon>
        <taxon>campanulids</taxon>
        <taxon>Asterales</taxon>
        <taxon>Asteraceae</taxon>
        <taxon>Asteroideae</taxon>
        <taxon>Anthemideae</taxon>
        <taxon>Anthemidinae</taxon>
        <taxon>Tanacetum</taxon>
    </lineage>
</organism>
<protein>
    <submittedName>
        <fullName evidence="1">Uncharacterized protein</fullName>
    </submittedName>
</protein>
<gene>
    <name evidence="1" type="ORF">Tci_869727</name>
</gene>
<dbReference type="AlphaFoldDB" id="A0A699SLH1"/>